<comment type="caution">
    <text evidence="2">The sequence shown here is derived from an EMBL/GenBank/DDBJ whole genome shotgun (WGS) entry which is preliminary data.</text>
</comment>
<dbReference type="EMBL" id="LGRV01000007">
    <property type="protein sequence ID" value="KOS66763.1"/>
    <property type="molecule type" value="Genomic_DNA"/>
</dbReference>
<keyword evidence="2" id="KW-0804">Transcription</keyword>
<dbReference type="GO" id="GO:0000428">
    <property type="term" value="C:DNA-directed RNA polymerase complex"/>
    <property type="evidence" value="ECO:0007669"/>
    <property type="project" value="UniProtKB-KW"/>
</dbReference>
<dbReference type="InterPro" id="IPR024596">
    <property type="entry name" value="RNApol_su_b/EpuA"/>
</dbReference>
<evidence type="ECO:0000313" key="2">
    <source>
        <dbReference type="EMBL" id="KOS66763.1"/>
    </source>
</evidence>
<keyword evidence="1" id="KW-0472">Membrane</keyword>
<evidence type="ECO:0000256" key="1">
    <source>
        <dbReference type="SAM" id="Phobius"/>
    </source>
</evidence>
<proteinExistence type="predicted"/>
<feature type="transmembrane region" description="Helical" evidence="1">
    <location>
        <begin position="27"/>
        <end position="53"/>
    </location>
</feature>
<keyword evidence="2" id="KW-0240">DNA-directed RNA polymerase</keyword>
<protein>
    <submittedName>
        <fullName evidence="2">DNA-directed RNA polymerase subunit beta</fullName>
    </submittedName>
</protein>
<evidence type="ECO:0000313" key="3">
    <source>
        <dbReference type="Proteomes" id="UP000050668"/>
    </source>
</evidence>
<sequence length="78" mass="8857">MPLEEKKDRSNQEQQEVRWVQIRLIPIWLRVVLVLLLVVGTAVVGAMVGYSVIGEGKAMDVLKPGTWQHIFDIMNGKE</sequence>
<dbReference type="Pfam" id="PF11772">
    <property type="entry name" value="EpuA"/>
    <property type="match status" value="1"/>
</dbReference>
<reference evidence="3" key="1">
    <citation type="submission" date="2015-07" db="EMBL/GenBank/DDBJ databases">
        <title>Fjat-14205 dsm 2895.</title>
        <authorList>
            <person name="Liu B."/>
            <person name="Wang J."/>
            <person name="Zhu Y."/>
            <person name="Liu G."/>
            <person name="Chen Q."/>
            <person name="Chen Z."/>
            <person name="Lan J."/>
            <person name="Che J."/>
            <person name="Ge C."/>
            <person name="Shi H."/>
            <person name="Pan Z."/>
            <person name="Liu X."/>
        </authorList>
    </citation>
    <scope>NUCLEOTIDE SEQUENCE [LARGE SCALE GENOMIC DNA]</scope>
    <source>
        <strain evidence="3">DSM 25560</strain>
    </source>
</reference>
<keyword evidence="1" id="KW-1133">Transmembrane helix</keyword>
<accession>A0ABR5JX65</accession>
<name>A0ABR5JX65_9BACI</name>
<keyword evidence="3" id="KW-1185">Reference proteome</keyword>
<organism evidence="2 3">
    <name type="scientific">Lysinibacillus contaminans</name>
    <dbReference type="NCBI Taxonomy" id="1293441"/>
    <lineage>
        <taxon>Bacteria</taxon>
        <taxon>Bacillati</taxon>
        <taxon>Bacillota</taxon>
        <taxon>Bacilli</taxon>
        <taxon>Bacillales</taxon>
        <taxon>Bacillaceae</taxon>
        <taxon>Lysinibacillus</taxon>
    </lineage>
</organism>
<gene>
    <name evidence="2" type="ORF">AEA09_17770</name>
</gene>
<dbReference type="Proteomes" id="UP000050668">
    <property type="component" value="Unassembled WGS sequence"/>
</dbReference>
<keyword evidence="1" id="KW-0812">Transmembrane</keyword>